<reference evidence="3 4" key="1">
    <citation type="submission" date="2019-10" db="EMBL/GenBank/DDBJ databases">
        <title>Pseudopuniceibacterium sp. HQ09 islated from Antarctica.</title>
        <authorList>
            <person name="Liao L."/>
            <person name="Su S."/>
            <person name="Chen B."/>
            <person name="Yu Y."/>
        </authorList>
    </citation>
    <scope>NUCLEOTIDE SEQUENCE [LARGE SCALE GENOMIC DNA]</scope>
    <source>
        <strain evidence="3 4">HQ09</strain>
    </source>
</reference>
<organism evidence="3 4">
    <name type="scientific">Pseudooceanicola spongiae</name>
    <dbReference type="NCBI Taxonomy" id="2613965"/>
    <lineage>
        <taxon>Bacteria</taxon>
        <taxon>Pseudomonadati</taxon>
        <taxon>Pseudomonadota</taxon>
        <taxon>Alphaproteobacteria</taxon>
        <taxon>Rhodobacterales</taxon>
        <taxon>Paracoccaceae</taxon>
        <taxon>Pseudooceanicola</taxon>
    </lineage>
</organism>
<dbReference type="RefSeq" id="WP_193079269.1">
    <property type="nucleotide sequence ID" value="NZ_CP045201.1"/>
</dbReference>
<proteinExistence type="predicted"/>
<accession>A0A7L9WLT7</accession>
<dbReference type="Proteomes" id="UP000594118">
    <property type="component" value="Chromosome"/>
</dbReference>
<sequence>MRSFFRGIRRFIFISFLTISLFFNIALIASTTLYNAATSVMSTLTGHNHPARKLAKERARLVAELDGEKQLNRGLRSEIADANANLVVERQARRKALEEANDISSQLALAKISRSKLRDEVSAVSRSVALRTTKTASRATASMAGEAIPFWGAAVIVTATSWELYDLCQTAKDMNNIQKILDPEIVQDDEEPEVCGITVPSRQALLEAVSTAPGKAWSASREAMPKLEDVRNFDIPWSEWAAGAKAKSGSMWSGAKQGTANGWNKAMDWLHE</sequence>
<keyword evidence="2" id="KW-1133">Transmembrane helix</keyword>
<dbReference type="EMBL" id="CP045201">
    <property type="protein sequence ID" value="QOL81351.1"/>
    <property type="molecule type" value="Genomic_DNA"/>
</dbReference>
<name>A0A7L9WLT7_9RHOB</name>
<dbReference type="KEGG" id="pshq:F3W81_11315"/>
<evidence type="ECO:0000313" key="4">
    <source>
        <dbReference type="Proteomes" id="UP000594118"/>
    </source>
</evidence>
<protein>
    <submittedName>
        <fullName evidence="3">Uncharacterized protein</fullName>
    </submittedName>
</protein>
<evidence type="ECO:0000313" key="3">
    <source>
        <dbReference type="EMBL" id="QOL81351.1"/>
    </source>
</evidence>
<evidence type="ECO:0000256" key="2">
    <source>
        <dbReference type="SAM" id="Phobius"/>
    </source>
</evidence>
<keyword evidence="1" id="KW-0175">Coiled coil</keyword>
<keyword evidence="2" id="KW-0812">Transmembrane</keyword>
<evidence type="ECO:0000256" key="1">
    <source>
        <dbReference type="SAM" id="Coils"/>
    </source>
</evidence>
<gene>
    <name evidence="3" type="ORF">F3W81_11315</name>
</gene>
<keyword evidence="4" id="KW-1185">Reference proteome</keyword>
<dbReference type="AlphaFoldDB" id="A0A7L9WLT7"/>
<feature type="transmembrane region" description="Helical" evidence="2">
    <location>
        <begin position="12"/>
        <end position="34"/>
    </location>
</feature>
<keyword evidence="2" id="KW-0472">Membrane</keyword>
<feature type="coiled-coil region" evidence="1">
    <location>
        <begin position="51"/>
        <end position="85"/>
    </location>
</feature>